<dbReference type="Proteomes" id="UP000319449">
    <property type="component" value="Unassembled WGS sequence"/>
</dbReference>
<dbReference type="PANTHER" id="PTHR42924">
    <property type="entry name" value="EXONUCLEASE"/>
    <property type="match status" value="1"/>
</dbReference>
<dbReference type="Pfam" id="PF02811">
    <property type="entry name" value="PHP"/>
    <property type="match status" value="1"/>
</dbReference>
<dbReference type="Gene3D" id="1.10.150.650">
    <property type="match status" value="1"/>
</dbReference>
<dbReference type="InterPro" id="IPR004013">
    <property type="entry name" value="PHP_dom"/>
</dbReference>
<accession>A0A562VPG1</accession>
<dbReference type="EMBL" id="VLLN01000007">
    <property type="protein sequence ID" value="TWJ19641.1"/>
    <property type="molecule type" value="Genomic_DNA"/>
</dbReference>
<dbReference type="OrthoDB" id="9804333at2"/>
<reference evidence="2 3" key="1">
    <citation type="submission" date="2019-07" db="EMBL/GenBank/DDBJ databases">
        <title>Genomic Encyclopedia of Archaeal and Bacterial Type Strains, Phase II (KMG-II): from individual species to whole genera.</title>
        <authorList>
            <person name="Goeker M."/>
        </authorList>
    </citation>
    <scope>NUCLEOTIDE SEQUENCE [LARGE SCALE GENOMIC DNA]</scope>
    <source>
        <strain evidence="2 3">ATCC BAA-1139</strain>
    </source>
</reference>
<name>A0A562VPG1_9BACT</name>
<evidence type="ECO:0000313" key="2">
    <source>
        <dbReference type="EMBL" id="TWJ19641.1"/>
    </source>
</evidence>
<dbReference type="SMART" id="SM00481">
    <property type="entry name" value="POLIIIAc"/>
    <property type="match status" value="1"/>
</dbReference>
<protein>
    <recommendedName>
        <fullName evidence="1">Polymerase/histidinol phosphatase N-terminal domain-containing protein</fullName>
    </recommendedName>
</protein>
<dbReference type="RefSeq" id="WP_145020434.1">
    <property type="nucleotide sequence ID" value="NZ_VLLN01000007.1"/>
</dbReference>
<sequence>MTKIDLHVHSTCSDGLFSPEEVVRKAAAEGVTLLALADHDSITGVPAAIAFGAAIGVTVIAAMELSVEYLQYHDVHLLGYGIDATDARLSKLLGSFQERRDTRGERIVERINAKLTGENRAKISVEEVRALAEGALGRPHIARVLMEAGYAKEMEEAFKRYLEPCNVPKEYFPVADAIAEIHRLGGVAILAHPQSVSDDRTTIRRVVGELKTLGLDGIEAHNTMGTANDALILERLAMDLGLLATGGSDFHGFGDDSPLGTIRGVPIPAKCGTELLVRLNGQQEKR</sequence>
<dbReference type="InterPro" id="IPR016195">
    <property type="entry name" value="Pol/histidinol_Pase-like"/>
</dbReference>
<dbReference type="PANTHER" id="PTHR42924:SF3">
    <property type="entry name" value="POLYMERASE_HISTIDINOL PHOSPHATASE N-TERMINAL DOMAIN-CONTAINING PROTEIN"/>
    <property type="match status" value="1"/>
</dbReference>
<dbReference type="SUPFAM" id="SSF89550">
    <property type="entry name" value="PHP domain-like"/>
    <property type="match status" value="1"/>
</dbReference>
<organism evidence="2 3">
    <name type="scientific">Geobacter argillaceus</name>
    <dbReference type="NCBI Taxonomy" id="345631"/>
    <lineage>
        <taxon>Bacteria</taxon>
        <taxon>Pseudomonadati</taxon>
        <taxon>Thermodesulfobacteriota</taxon>
        <taxon>Desulfuromonadia</taxon>
        <taxon>Geobacterales</taxon>
        <taxon>Geobacteraceae</taxon>
        <taxon>Geobacter</taxon>
    </lineage>
</organism>
<dbReference type="GO" id="GO:0035312">
    <property type="term" value="F:5'-3' DNA exonuclease activity"/>
    <property type="evidence" value="ECO:0007669"/>
    <property type="project" value="TreeGrafter"/>
</dbReference>
<dbReference type="InterPro" id="IPR052018">
    <property type="entry name" value="PHP_domain"/>
</dbReference>
<evidence type="ECO:0000313" key="3">
    <source>
        <dbReference type="Proteomes" id="UP000319449"/>
    </source>
</evidence>
<dbReference type="InterPro" id="IPR003141">
    <property type="entry name" value="Pol/His_phosphatase_N"/>
</dbReference>
<gene>
    <name evidence="2" type="ORF">JN12_01441</name>
</gene>
<dbReference type="Gene3D" id="3.20.20.140">
    <property type="entry name" value="Metal-dependent hydrolases"/>
    <property type="match status" value="1"/>
</dbReference>
<comment type="caution">
    <text evidence="2">The sequence shown here is derived from an EMBL/GenBank/DDBJ whole genome shotgun (WGS) entry which is preliminary data.</text>
</comment>
<evidence type="ECO:0000259" key="1">
    <source>
        <dbReference type="SMART" id="SM00481"/>
    </source>
</evidence>
<dbReference type="GO" id="GO:0004534">
    <property type="term" value="F:5'-3' RNA exonuclease activity"/>
    <property type="evidence" value="ECO:0007669"/>
    <property type="project" value="TreeGrafter"/>
</dbReference>
<keyword evidence="3" id="KW-1185">Reference proteome</keyword>
<proteinExistence type="predicted"/>
<dbReference type="AlphaFoldDB" id="A0A562VPG1"/>
<feature type="domain" description="Polymerase/histidinol phosphatase N-terminal" evidence="1">
    <location>
        <begin position="4"/>
        <end position="69"/>
    </location>
</feature>
<dbReference type="CDD" id="cd07438">
    <property type="entry name" value="PHP_HisPPase_AMP"/>
    <property type="match status" value="1"/>
</dbReference>